<dbReference type="EMBL" id="FUZP01000001">
    <property type="protein sequence ID" value="SKC50217.1"/>
    <property type="molecule type" value="Genomic_DNA"/>
</dbReference>
<dbReference type="PANTHER" id="PTHR38011:SF7">
    <property type="entry name" value="2,5-DIAMINO-6-RIBOSYLAMINO-4(3H)-PYRIMIDINONE 5'-PHOSPHATE REDUCTASE"/>
    <property type="match status" value="1"/>
</dbReference>
<keyword evidence="3" id="KW-0560">Oxidoreductase</keyword>
<dbReference type="PANTHER" id="PTHR38011">
    <property type="entry name" value="DIHYDROFOLATE REDUCTASE FAMILY PROTEIN (AFU_ORTHOLOGUE AFUA_8G06820)"/>
    <property type="match status" value="1"/>
</dbReference>
<dbReference type="STRING" id="123320.SAMN06309945_1498"/>
<evidence type="ECO:0000313" key="6">
    <source>
        <dbReference type="Proteomes" id="UP000190857"/>
    </source>
</evidence>
<keyword evidence="6" id="KW-1185">Reference proteome</keyword>
<protein>
    <submittedName>
        <fullName evidence="5">Pyrimidine reductase, riboflavin biosynthesis</fullName>
    </submittedName>
</protein>
<dbReference type="Proteomes" id="UP000190857">
    <property type="component" value="Unassembled WGS sequence"/>
</dbReference>
<evidence type="ECO:0000256" key="3">
    <source>
        <dbReference type="ARBA" id="ARBA00023002"/>
    </source>
</evidence>
<dbReference type="InterPro" id="IPR050765">
    <property type="entry name" value="Riboflavin_Biosynth_HTPR"/>
</dbReference>
<accession>A0A1T5JF20</accession>
<comment type="pathway">
    <text evidence="1">Cofactor biosynthesis; riboflavin biosynthesis.</text>
</comment>
<dbReference type="InterPro" id="IPR024072">
    <property type="entry name" value="DHFR-like_dom_sf"/>
</dbReference>
<evidence type="ECO:0000256" key="2">
    <source>
        <dbReference type="ARBA" id="ARBA00022857"/>
    </source>
</evidence>
<feature type="domain" description="Bacterial bifunctional deaminase-reductase C-terminal" evidence="4">
    <location>
        <begin position="49"/>
        <end position="222"/>
    </location>
</feature>
<dbReference type="SUPFAM" id="SSF53597">
    <property type="entry name" value="Dihydrofolate reductase-like"/>
    <property type="match status" value="1"/>
</dbReference>
<sequence>MTEADADAPVIARGTGLTEIVPATASRCTGRTADSKKWVSERYRPQADRWLALNMISSINGSATGPDGTSETLSNRTDRMILGVIRDHADAVLVGAGSVRAEGYVMPKTAVLAVVTRSGSLAGHKLGDDYDAERLVVLYPAGNEEQVLANLGDLPCRRLAMPGNDPGPAEIVETLAANGYPSVVCEGGPSLAGQFIRAGQVDAVYLSVAPTFVLPARPLIGGDDEFQRWFTLDGLLVDDDGNTYHRLRPDTQDRTAA</sequence>
<dbReference type="GO" id="GO:0008703">
    <property type="term" value="F:5-amino-6-(5-phosphoribosylamino)uracil reductase activity"/>
    <property type="evidence" value="ECO:0007669"/>
    <property type="project" value="InterPro"/>
</dbReference>
<dbReference type="Gene3D" id="3.40.430.10">
    <property type="entry name" value="Dihydrofolate Reductase, subunit A"/>
    <property type="match status" value="1"/>
</dbReference>
<evidence type="ECO:0000259" key="4">
    <source>
        <dbReference type="Pfam" id="PF01872"/>
    </source>
</evidence>
<dbReference type="OrthoDB" id="5243299at2"/>
<keyword evidence="2" id="KW-0521">NADP</keyword>
<name>A0A1T5JF20_9MICO</name>
<evidence type="ECO:0000256" key="1">
    <source>
        <dbReference type="ARBA" id="ARBA00005104"/>
    </source>
</evidence>
<dbReference type="AlphaFoldDB" id="A0A1T5JF20"/>
<dbReference type="InterPro" id="IPR002734">
    <property type="entry name" value="RibDG_C"/>
</dbReference>
<proteinExistence type="predicted"/>
<organism evidence="5 6">
    <name type="scientific">Okibacterium fritillariae</name>
    <dbReference type="NCBI Taxonomy" id="123320"/>
    <lineage>
        <taxon>Bacteria</taxon>
        <taxon>Bacillati</taxon>
        <taxon>Actinomycetota</taxon>
        <taxon>Actinomycetes</taxon>
        <taxon>Micrococcales</taxon>
        <taxon>Microbacteriaceae</taxon>
        <taxon>Okibacterium</taxon>
    </lineage>
</organism>
<dbReference type="GO" id="GO:0009231">
    <property type="term" value="P:riboflavin biosynthetic process"/>
    <property type="evidence" value="ECO:0007669"/>
    <property type="project" value="InterPro"/>
</dbReference>
<reference evidence="5 6" key="1">
    <citation type="submission" date="2017-02" db="EMBL/GenBank/DDBJ databases">
        <authorList>
            <person name="Peterson S.W."/>
        </authorList>
    </citation>
    <scope>NUCLEOTIDE SEQUENCE [LARGE SCALE GENOMIC DNA]</scope>
    <source>
        <strain evidence="5 6">VKM Ac-2059</strain>
    </source>
</reference>
<evidence type="ECO:0000313" key="5">
    <source>
        <dbReference type="EMBL" id="SKC50217.1"/>
    </source>
</evidence>
<dbReference type="RefSeq" id="WP_079727520.1">
    <property type="nucleotide sequence ID" value="NZ_FUZP01000001.1"/>
</dbReference>
<dbReference type="Pfam" id="PF01872">
    <property type="entry name" value="RibD_C"/>
    <property type="match status" value="1"/>
</dbReference>
<gene>
    <name evidence="5" type="ORF">SAMN06309945_1498</name>
</gene>